<gene>
    <name evidence="1" type="ORF">EZS27_020343</name>
</gene>
<comment type="caution">
    <text evidence="1">The sequence shown here is derived from an EMBL/GenBank/DDBJ whole genome shotgun (WGS) entry which is preliminary data.</text>
</comment>
<protein>
    <submittedName>
        <fullName evidence="1">Uncharacterized protein</fullName>
    </submittedName>
</protein>
<proteinExistence type="predicted"/>
<accession>A0A5J4RAA2</accession>
<feature type="non-terminal residue" evidence="1">
    <location>
        <position position="1"/>
    </location>
</feature>
<dbReference type="EMBL" id="SNRY01001428">
    <property type="protein sequence ID" value="KAA6331007.1"/>
    <property type="molecule type" value="Genomic_DNA"/>
</dbReference>
<reference evidence="1" key="1">
    <citation type="submission" date="2019-03" db="EMBL/GenBank/DDBJ databases">
        <title>Single cell metagenomics reveals metabolic interactions within the superorganism composed of flagellate Streblomastix strix and complex community of Bacteroidetes bacteria on its surface.</title>
        <authorList>
            <person name="Treitli S.C."/>
            <person name="Kolisko M."/>
            <person name="Husnik F."/>
            <person name="Keeling P."/>
            <person name="Hampl V."/>
        </authorList>
    </citation>
    <scope>NUCLEOTIDE SEQUENCE</scope>
    <source>
        <strain evidence="1">STM</strain>
    </source>
</reference>
<organism evidence="1">
    <name type="scientific">termite gut metagenome</name>
    <dbReference type="NCBI Taxonomy" id="433724"/>
    <lineage>
        <taxon>unclassified sequences</taxon>
        <taxon>metagenomes</taxon>
        <taxon>organismal metagenomes</taxon>
    </lineage>
</organism>
<name>A0A5J4RAA2_9ZZZZ</name>
<evidence type="ECO:0000313" key="1">
    <source>
        <dbReference type="EMBL" id="KAA6331007.1"/>
    </source>
</evidence>
<dbReference type="AlphaFoldDB" id="A0A5J4RAA2"/>
<sequence length="107" mass="12448">EKVIYFTASPLNPDKSNRQGAFLNVNKLLNENKFEVVRGKYLTKIIQCPNCNYAISRPEEKKTDVNVAIRMIGEDEKKNKMLFQKRRDAHIIHTCTNASSEWNINYT</sequence>